<dbReference type="AlphaFoldDB" id="A0A4R4IPX3"/>
<keyword evidence="2" id="KW-0472">Membrane</keyword>
<comment type="caution">
    <text evidence="3">The sequence shown here is derived from an EMBL/GenBank/DDBJ whole genome shotgun (WGS) entry which is preliminary data.</text>
</comment>
<name>A0A4R4IPX3_PHOLU</name>
<feature type="transmembrane region" description="Helical" evidence="2">
    <location>
        <begin position="5"/>
        <end position="21"/>
    </location>
</feature>
<proteinExistence type="predicted"/>
<feature type="transmembrane region" description="Helical" evidence="2">
    <location>
        <begin position="41"/>
        <end position="63"/>
    </location>
</feature>
<organism evidence="3 4">
    <name type="scientific">Photorhabdus luminescens subsp. mexicana</name>
    <dbReference type="NCBI Taxonomy" id="2100167"/>
    <lineage>
        <taxon>Bacteria</taxon>
        <taxon>Pseudomonadati</taxon>
        <taxon>Pseudomonadota</taxon>
        <taxon>Gammaproteobacteria</taxon>
        <taxon>Enterobacterales</taxon>
        <taxon>Morganellaceae</taxon>
        <taxon>Photorhabdus</taxon>
    </lineage>
</organism>
<evidence type="ECO:0000256" key="2">
    <source>
        <dbReference type="SAM" id="Phobius"/>
    </source>
</evidence>
<keyword evidence="2" id="KW-0812">Transmembrane</keyword>
<gene>
    <name evidence="3" type="ORF">C5468_24425</name>
</gene>
<keyword evidence="2" id="KW-1133">Transmembrane helix</keyword>
<dbReference type="EMBL" id="PUJX01000051">
    <property type="protein sequence ID" value="TDB42683.1"/>
    <property type="molecule type" value="Genomic_DNA"/>
</dbReference>
<evidence type="ECO:0000313" key="4">
    <source>
        <dbReference type="Proteomes" id="UP000295550"/>
    </source>
</evidence>
<evidence type="ECO:0000313" key="3">
    <source>
        <dbReference type="EMBL" id="TDB42683.1"/>
    </source>
</evidence>
<evidence type="ECO:0000256" key="1">
    <source>
        <dbReference type="SAM" id="MobiDB-lite"/>
    </source>
</evidence>
<reference evidence="3 4" key="1">
    <citation type="journal article" date="2019" name="Int. J. Syst. Evol. Microbiol.">
        <title>Photorhabdus khanii subsp. guanajuatensis subsp. nov., isolated from Heterorhabditis atacamensis, and Photorhabdus luminescens subsp. mexicana subsp. nov., isolated from Heterorhabditis mexicana entomopathogenic nematodes.</title>
        <authorList>
            <person name="Machado R.A.R."/>
            <person name="Bruno P."/>
            <person name="Arce C.C.M."/>
            <person name="Liechti N."/>
            <person name="Kohler A."/>
            <person name="Bernal J."/>
            <person name="Bruggmann R."/>
            <person name="Turlings T.C.J."/>
        </authorList>
    </citation>
    <scope>NUCLEOTIDE SEQUENCE [LARGE SCALE GENOMIC DNA]</scope>
    <source>
        <strain evidence="3 4">MEX47-22</strain>
    </source>
</reference>
<feature type="region of interest" description="Disordered" evidence="1">
    <location>
        <begin position="78"/>
        <end position="98"/>
    </location>
</feature>
<protein>
    <submittedName>
        <fullName evidence="3">Nickase</fullName>
    </submittedName>
</protein>
<sequence length="198" mass="22692">MSEPIYIIIGIPMFISLFYRVDYVRFLAPLWLAIYIIEQGFLWTAHGFIIAVACLVVAAFIFYKYHAKRFFKQEDKNSDEADSSEEPSDNVSKAVSSPHNIERYEGQLLAFGIANWKHNPDNDLSFYVNVNGKEVWAIGLKDALKACGANVGDHIAFWKENEVKTNKAQVLDRNGKVIGYRELNSETHRGIWRMIIID</sequence>
<accession>A0A4R4IPX3</accession>
<dbReference type="RefSeq" id="WP_132348756.1">
    <property type="nucleotide sequence ID" value="NZ_CAWOLF010000051.1"/>
</dbReference>
<dbReference type="Proteomes" id="UP000295550">
    <property type="component" value="Unassembled WGS sequence"/>
</dbReference>